<dbReference type="InterPro" id="IPR003439">
    <property type="entry name" value="ABC_transporter-like_ATP-bd"/>
</dbReference>
<comment type="caution">
    <text evidence="13">The sequence shown here is derived from an EMBL/GenBank/DDBJ whole genome shotgun (WGS) entry which is preliminary data.</text>
</comment>
<gene>
    <name evidence="13" type="ORF">BCR39DRAFT_555889</name>
</gene>
<dbReference type="CDD" id="cd03233">
    <property type="entry name" value="ABCG_PDR_domain1"/>
    <property type="match status" value="1"/>
</dbReference>
<reference evidence="13 14" key="1">
    <citation type="submission" date="2016-07" db="EMBL/GenBank/DDBJ databases">
        <title>Pervasive Adenine N6-methylation of Active Genes in Fungi.</title>
        <authorList>
            <consortium name="DOE Joint Genome Institute"/>
            <person name="Mondo S.J."/>
            <person name="Dannebaum R.O."/>
            <person name="Kuo R.C."/>
            <person name="Labutti K."/>
            <person name="Haridas S."/>
            <person name="Kuo A."/>
            <person name="Salamov A."/>
            <person name="Ahrendt S.R."/>
            <person name="Lipzen A."/>
            <person name="Sullivan W."/>
            <person name="Andreopoulos W.B."/>
            <person name="Clum A."/>
            <person name="Lindquist E."/>
            <person name="Daum C."/>
            <person name="Ramamoorthy G.K."/>
            <person name="Gryganskyi A."/>
            <person name="Culley D."/>
            <person name="Magnuson J.K."/>
            <person name="James T.Y."/>
            <person name="O'Malley M.A."/>
            <person name="Stajich J.E."/>
            <person name="Spatafora J.W."/>
            <person name="Visel A."/>
            <person name="Grigoriev I.V."/>
        </authorList>
    </citation>
    <scope>NUCLEOTIDE SEQUENCE [LARGE SCALE GENOMIC DNA]</scope>
    <source>
        <strain evidence="13 14">68-887.2</strain>
    </source>
</reference>
<keyword evidence="3" id="KW-0813">Transport</keyword>
<dbReference type="Pfam" id="PF06422">
    <property type="entry name" value="PDR_CDR"/>
    <property type="match status" value="1"/>
</dbReference>
<feature type="transmembrane region" description="Helical" evidence="11">
    <location>
        <begin position="1337"/>
        <end position="1361"/>
    </location>
</feature>
<dbReference type="Pfam" id="PF19055">
    <property type="entry name" value="ABC2_membrane_7"/>
    <property type="match status" value="1"/>
</dbReference>
<dbReference type="CDD" id="cd03232">
    <property type="entry name" value="ABCG_PDR_domain2"/>
    <property type="match status" value="1"/>
</dbReference>
<dbReference type="Pfam" id="PF01061">
    <property type="entry name" value="ABC2_membrane"/>
    <property type="match status" value="2"/>
</dbReference>
<dbReference type="InterPro" id="IPR029481">
    <property type="entry name" value="ABC_trans_N"/>
</dbReference>
<evidence type="ECO:0000259" key="12">
    <source>
        <dbReference type="PROSITE" id="PS50893"/>
    </source>
</evidence>
<evidence type="ECO:0000256" key="9">
    <source>
        <dbReference type="ARBA" id="ARBA00051750"/>
    </source>
</evidence>
<organism evidence="13 14">
    <name type="scientific">Naematelia encephala</name>
    <dbReference type="NCBI Taxonomy" id="71784"/>
    <lineage>
        <taxon>Eukaryota</taxon>
        <taxon>Fungi</taxon>
        <taxon>Dikarya</taxon>
        <taxon>Basidiomycota</taxon>
        <taxon>Agaricomycotina</taxon>
        <taxon>Tremellomycetes</taxon>
        <taxon>Tremellales</taxon>
        <taxon>Naemateliaceae</taxon>
        <taxon>Naematelia</taxon>
    </lineage>
</organism>
<accession>A0A1Y2BLW1</accession>
<evidence type="ECO:0000256" key="8">
    <source>
        <dbReference type="ARBA" id="ARBA00023136"/>
    </source>
</evidence>
<dbReference type="FunCoup" id="A0A1Y2BLW1">
    <property type="interactions" value="88"/>
</dbReference>
<evidence type="ECO:0000256" key="6">
    <source>
        <dbReference type="ARBA" id="ARBA00022840"/>
    </source>
</evidence>
<dbReference type="InterPro" id="IPR043926">
    <property type="entry name" value="ABCG_dom"/>
</dbReference>
<keyword evidence="14" id="KW-1185">Reference proteome</keyword>
<evidence type="ECO:0000256" key="3">
    <source>
        <dbReference type="ARBA" id="ARBA00022448"/>
    </source>
</evidence>
<protein>
    <submittedName>
        <fullName evidence="13">Xenobiotic-transporting ATPase</fullName>
    </submittedName>
</protein>
<name>A0A1Y2BLW1_9TREE</name>
<evidence type="ECO:0000256" key="4">
    <source>
        <dbReference type="ARBA" id="ARBA00022692"/>
    </source>
</evidence>
<dbReference type="PANTHER" id="PTHR19241">
    <property type="entry name" value="ATP-BINDING CASSETTE TRANSPORTER"/>
    <property type="match status" value="1"/>
</dbReference>
<evidence type="ECO:0000313" key="14">
    <source>
        <dbReference type="Proteomes" id="UP000193986"/>
    </source>
</evidence>
<feature type="compositionally biased region" description="Basic and acidic residues" evidence="10">
    <location>
        <begin position="1499"/>
        <end position="1511"/>
    </location>
</feature>
<feature type="transmembrane region" description="Helical" evidence="11">
    <location>
        <begin position="514"/>
        <end position="531"/>
    </location>
</feature>
<dbReference type="Pfam" id="PF14510">
    <property type="entry name" value="ABC_trans_N"/>
    <property type="match status" value="1"/>
</dbReference>
<evidence type="ECO:0000313" key="13">
    <source>
        <dbReference type="EMBL" id="ORY35756.1"/>
    </source>
</evidence>
<dbReference type="EMBL" id="MCFC01000001">
    <property type="protein sequence ID" value="ORY35756.1"/>
    <property type="molecule type" value="Genomic_DNA"/>
</dbReference>
<feature type="transmembrane region" description="Helical" evidence="11">
    <location>
        <begin position="757"/>
        <end position="777"/>
    </location>
</feature>
<dbReference type="InterPro" id="IPR017871">
    <property type="entry name" value="ABC_transporter-like_CS"/>
</dbReference>
<feature type="transmembrane region" description="Helical" evidence="11">
    <location>
        <begin position="1303"/>
        <end position="1325"/>
    </location>
</feature>
<feature type="compositionally biased region" description="Basic and acidic residues" evidence="10">
    <location>
        <begin position="1481"/>
        <end position="1492"/>
    </location>
</feature>
<sequence>MSFAGSFALGSHDRQDHMAGASLQRYTSARNNHWDDDSDPTLDGSEPIHRVHTRQIAETDIGALARTLTGQSGGTAGNLFEYEKDTELDPFSNNFNARRWTQALANIGNEPGLKRTSGISYKNMSVHGFGSDADYQKTVGNVALSFIASVRDLFSNRKRKVQILNSVDGVLESGEMLVVLGPPGSGCTTLLKSIAGEMNGIFLDGESELNYRGISPEQMYKQFRGEAIYTAEVDVHFPKLTVGDTLSFAAEARAPRNPPLGLSKREFARHMRDVVMSVFGITHTINTVVGNDFVRGVSGGERKRVTIAEAALSGAPLQCWDNSTRGLDSANAIEFCKNLQLTAEFFGTTSVVAIYQAPQAAYDLFHKVSVLYEGEQIFFGRTTEAKQFFVDMGFDCPEQQTVPDFLTSLTSPTERTPRKGMESRVPTTPREFAIAWKKSPQYAALQEEIAAFNSRHVLNGERYEQFLASRRAQQSKRVRPKSPYTLSYAGQVALCLRRGFWRLRADPSLTLTQLFGNFIMALIVSSVFYNLPQSTSSFYQRAALLFFAILLNAFGSALEILTLYSQRNIVEKHAQYAFYHPSAEAFASMLTDMPYKMTNAITFNITLYFMTNLRREPGPFFFFLLISFFLTLTMSMIFRSVASLSRTLTQALAPAAILILGLVIYTGFAIPVSYMHGWARWINYLDPIAYGFEALMVNEFHNRDFSCATFVPSGGVYDTVAAVGRVCSSVGSKPGLAYVNGDDYVNTAYSYYFVHRWRNLGIIIGMLVFQMFVYLGATELITAQKSKGEILVFQRGRIPPQLKEKGNDDEETQAQGVGKSDQNGNAADTSIIQRQTAIFSWKDVVYDIKIKGEPRRILDHVDGWVKPGTLTALMGVSGAGKTTLLDVLATRVTMGVVTGEMLVDGKQRDVSFQRKTGYVQQQDLHLATSTVREALRFSAILRQPKKVSLSEKMAYVEEVLKLLEMDAYADAVVGVPGEGLNVEQRKRLTIGVELVAKPELLLFLDEPTSGLDSQTSWNILQLLRKLTEHGQAILCTIHQPSAMLFEQFDRLLFLAKGGKTVYYGEVGKNSQILIDYFVRTGAPPCPKGENPAEWMLSAIGAAPGTHTDVDWHQAWLDSPERQVVRDELERIKVERPKEVGLEHHDKSSDKAAFAEFAAPLWVQFIAVLTRLFQQYWRTPSYIWAKIALCVSSSLFIGFSFFKADTSQQGLQNQLFSVFMLFTIFGQLVQQIMPNFVIQRSLYEVRERPAKTYSWKIFILSNIVVEIPWSIFVATLVYFCWYYPIGYYVNAEPTNEVHLRGALMWLYIVMFLLFTSTFATMIVAGVETAETAGNFANLLFSLCLIFCGVLVNPETLPGFWVFMYRVSPFTYLVEGMLSAAVANTKVICSTAEYLHFEPQNGQTCDAYINTYQTANGGYMLNPNATSDCQFCSISETNSFLALFDIKYDHKWRDFGLLWVYVIFNVAAAVFLYWLARVPKNTGKEKASEPEEMKPSVSRVSRAEKPTESEEPKALASSVESEPKPTAPSTAEAPQ</sequence>
<dbReference type="InterPro" id="IPR013525">
    <property type="entry name" value="ABC2_TM"/>
</dbReference>
<comment type="similarity">
    <text evidence="2">Belongs to the ABC transporter superfamily. ABCG family. PDR (TC 3.A.1.205) subfamily.</text>
</comment>
<feature type="transmembrane region" description="Helical" evidence="11">
    <location>
        <begin position="543"/>
        <end position="564"/>
    </location>
</feature>
<feature type="transmembrane region" description="Helical" evidence="11">
    <location>
        <begin position="1456"/>
        <end position="1474"/>
    </location>
</feature>
<keyword evidence="7 11" id="KW-1133">Transmembrane helix</keyword>
<dbReference type="InParanoid" id="A0A1Y2BLW1"/>
<proteinExistence type="inferred from homology"/>
<dbReference type="Gene3D" id="3.40.50.300">
    <property type="entry name" value="P-loop containing nucleotide triphosphate hydrolases"/>
    <property type="match status" value="2"/>
</dbReference>
<feature type="domain" description="ABC transporter" evidence="12">
    <location>
        <begin position="839"/>
        <end position="1081"/>
    </location>
</feature>
<feature type="transmembrane region" description="Helical" evidence="11">
    <location>
        <begin position="620"/>
        <end position="639"/>
    </location>
</feature>
<dbReference type="InterPro" id="IPR034003">
    <property type="entry name" value="ABCG_PDR_2"/>
</dbReference>
<feature type="domain" description="ABC transporter" evidence="12">
    <location>
        <begin position="148"/>
        <end position="398"/>
    </location>
</feature>
<dbReference type="InterPro" id="IPR010929">
    <property type="entry name" value="PDR_CDR_ABC"/>
</dbReference>
<dbReference type="SMART" id="SM00382">
    <property type="entry name" value="AAA"/>
    <property type="match status" value="2"/>
</dbReference>
<dbReference type="PROSITE" id="PS50893">
    <property type="entry name" value="ABC_TRANSPORTER_2"/>
    <property type="match status" value="2"/>
</dbReference>
<feature type="region of interest" description="Disordered" evidence="10">
    <location>
        <begin position="1481"/>
        <end position="1533"/>
    </location>
</feature>
<keyword evidence="8 11" id="KW-0472">Membrane</keyword>
<dbReference type="PROSITE" id="PS00211">
    <property type="entry name" value="ABC_TRANSPORTER_1"/>
    <property type="match status" value="1"/>
</dbReference>
<dbReference type="GO" id="GO:0005524">
    <property type="term" value="F:ATP binding"/>
    <property type="evidence" value="ECO:0007669"/>
    <property type="project" value="UniProtKB-KW"/>
</dbReference>
<feature type="transmembrane region" description="Helical" evidence="11">
    <location>
        <begin position="1182"/>
        <end position="1201"/>
    </location>
</feature>
<evidence type="ECO:0000256" key="1">
    <source>
        <dbReference type="ARBA" id="ARBA00004141"/>
    </source>
</evidence>
<dbReference type="OrthoDB" id="245989at2759"/>
<dbReference type="STRING" id="71784.A0A1Y2BLW1"/>
<evidence type="ECO:0000256" key="2">
    <source>
        <dbReference type="ARBA" id="ARBA00006012"/>
    </source>
</evidence>
<evidence type="ECO:0000256" key="10">
    <source>
        <dbReference type="SAM" id="MobiDB-lite"/>
    </source>
</evidence>
<keyword evidence="5" id="KW-0547">Nucleotide-binding</keyword>
<dbReference type="Pfam" id="PF00005">
    <property type="entry name" value="ABC_tran"/>
    <property type="match status" value="2"/>
</dbReference>
<keyword evidence="6" id="KW-0067">ATP-binding</keyword>
<dbReference type="FunFam" id="3.40.50.300:FF:000054">
    <property type="entry name" value="ABC multidrug transporter atrF"/>
    <property type="match status" value="1"/>
</dbReference>
<dbReference type="InterPro" id="IPR034001">
    <property type="entry name" value="ABCG_PDR_1"/>
</dbReference>
<dbReference type="Proteomes" id="UP000193986">
    <property type="component" value="Unassembled WGS sequence"/>
</dbReference>
<keyword evidence="4 11" id="KW-0812">Transmembrane</keyword>
<dbReference type="GO" id="GO:0016020">
    <property type="term" value="C:membrane"/>
    <property type="evidence" value="ECO:0007669"/>
    <property type="project" value="UniProtKB-SubCell"/>
</dbReference>
<dbReference type="SUPFAM" id="SSF52540">
    <property type="entry name" value="P-loop containing nucleoside triphosphate hydrolases"/>
    <property type="match status" value="2"/>
</dbReference>
<dbReference type="GO" id="GO:0016887">
    <property type="term" value="F:ATP hydrolysis activity"/>
    <property type="evidence" value="ECO:0007669"/>
    <property type="project" value="InterPro"/>
</dbReference>
<comment type="catalytic activity">
    <reaction evidence="9">
        <text>itraconazole(in) + ATP + H2O = itraconazole(out) + ADP + phosphate + H(+)</text>
        <dbReference type="Rhea" id="RHEA:33503"/>
        <dbReference type="ChEBI" id="CHEBI:6076"/>
        <dbReference type="ChEBI" id="CHEBI:15377"/>
        <dbReference type="ChEBI" id="CHEBI:15378"/>
        <dbReference type="ChEBI" id="CHEBI:30616"/>
        <dbReference type="ChEBI" id="CHEBI:43474"/>
        <dbReference type="ChEBI" id="CHEBI:456216"/>
    </reaction>
    <physiologicalReaction direction="left-to-right" evidence="9">
        <dbReference type="Rhea" id="RHEA:33504"/>
    </physiologicalReaction>
</comment>
<evidence type="ECO:0000256" key="11">
    <source>
        <dbReference type="SAM" id="Phobius"/>
    </source>
</evidence>
<feature type="transmembrane region" description="Helical" evidence="11">
    <location>
        <begin position="1258"/>
        <end position="1283"/>
    </location>
</feature>
<dbReference type="InterPro" id="IPR003593">
    <property type="entry name" value="AAA+_ATPase"/>
</dbReference>
<feature type="region of interest" description="Disordered" evidence="10">
    <location>
        <begin position="801"/>
        <end position="826"/>
    </location>
</feature>
<dbReference type="GO" id="GO:0140359">
    <property type="term" value="F:ABC-type transporter activity"/>
    <property type="evidence" value="ECO:0007669"/>
    <property type="project" value="InterPro"/>
</dbReference>
<evidence type="ECO:0000256" key="5">
    <source>
        <dbReference type="ARBA" id="ARBA00022741"/>
    </source>
</evidence>
<dbReference type="InterPro" id="IPR027417">
    <property type="entry name" value="P-loop_NTPase"/>
</dbReference>
<evidence type="ECO:0000256" key="7">
    <source>
        <dbReference type="ARBA" id="ARBA00022989"/>
    </source>
</evidence>
<feature type="transmembrane region" description="Helical" evidence="11">
    <location>
        <begin position="1213"/>
        <end position="1237"/>
    </location>
</feature>
<comment type="subcellular location">
    <subcellularLocation>
        <location evidence="1">Membrane</location>
        <topology evidence="1">Multi-pass membrane protein</topology>
    </subcellularLocation>
</comment>
<feature type="transmembrane region" description="Helical" evidence="11">
    <location>
        <begin position="651"/>
        <end position="674"/>
    </location>
</feature>